<comment type="caution">
    <text evidence="1">The sequence shown here is derived from an EMBL/GenBank/DDBJ whole genome shotgun (WGS) entry which is preliminary data.</text>
</comment>
<accession>A0A8J3KUD4</accession>
<dbReference type="RefSeq" id="WP_203696018.1">
    <property type="nucleotide sequence ID" value="NZ_BAAALC010000092.1"/>
</dbReference>
<dbReference type="EMBL" id="BONI01000061">
    <property type="protein sequence ID" value="GIG09252.1"/>
    <property type="molecule type" value="Genomic_DNA"/>
</dbReference>
<evidence type="ECO:0008006" key="3">
    <source>
        <dbReference type="Google" id="ProtNLM"/>
    </source>
</evidence>
<dbReference type="Proteomes" id="UP000630887">
    <property type="component" value="Unassembled WGS sequence"/>
</dbReference>
<protein>
    <recommendedName>
        <fullName evidence="3">WXG100 family type VII secretion target</fullName>
    </recommendedName>
</protein>
<gene>
    <name evidence="1" type="ORF">Cco03nite_59520</name>
</gene>
<name>A0A8J3KUD4_9ACTN</name>
<sequence length="96" mass="10338">MARQLEFDDGVVGNVSARLISLGGQVDDALESLLSGCDALGEPWGQDDEFARTFEATYLVSKNEVTEATANLAEFLTEMGRHIRASGQSLDSVEKS</sequence>
<reference evidence="1 2" key="1">
    <citation type="submission" date="2021-01" db="EMBL/GenBank/DDBJ databases">
        <title>Whole genome shotgun sequence of Catellatospora coxensis NBRC 107359.</title>
        <authorList>
            <person name="Komaki H."/>
            <person name="Tamura T."/>
        </authorList>
    </citation>
    <scope>NUCLEOTIDE SEQUENCE [LARGE SCALE GENOMIC DNA]</scope>
    <source>
        <strain evidence="1 2">NBRC 107359</strain>
    </source>
</reference>
<organism evidence="1 2">
    <name type="scientific">Catellatospora coxensis</name>
    <dbReference type="NCBI Taxonomy" id="310354"/>
    <lineage>
        <taxon>Bacteria</taxon>
        <taxon>Bacillati</taxon>
        <taxon>Actinomycetota</taxon>
        <taxon>Actinomycetes</taxon>
        <taxon>Micromonosporales</taxon>
        <taxon>Micromonosporaceae</taxon>
        <taxon>Catellatospora</taxon>
    </lineage>
</organism>
<proteinExistence type="predicted"/>
<dbReference type="AlphaFoldDB" id="A0A8J3KUD4"/>
<evidence type="ECO:0000313" key="2">
    <source>
        <dbReference type="Proteomes" id="UP000630887"/>
    </source>
</evidence>
<evidence type="ECO:0000313" key="1">
    <source>
        <dbReference type="EMBL" id="GIG09252.1"/>
    </source>
</evidence>
<keyword evidence="2" id="KW-1185">Reference proteome</keyword>